<accession>A0AAV4SZM5</accession>
<evidence type="ECO:0000256" key="2">
    <source>
        <dbReference type="ARBA" id="ARBA00004613"/>
    </source>
</evidence>
<dbReference type="InterPro" id="IPR036770">
    <property type="entry name" value="Ankyrin_rpt-contain_sf"/>
</dbReference>
<evidence type="ECO:0000313" key="13">
    <source>
        <dbReference type="EMBL" id="GIY38601.1"/>
    </source>
</evidence>
<keyword evidence="5" id="KW-1052">Target cell membrane</keyword>
<keyword evidence="3" id="KW-0268">Exocytosis</keyword>
<feature type="repeat" description="ANK" evidence="12">
    <location>
        <begin position="86"/>
        <end position="118"/>
    </location>
</feature>
<keyword evidence="11" id="KW-0472">Membrane</keyword>
<keyword evidence="9" id="KW-0638">Presynaptic neurotoxin</keyword>
<keyword evidence="6" id="KW-0800">Toxin</keyword>
<keyword evidence="10 12" id="KW-0040">ANK repeat</keyword>
<dbReference type="EMBL" id="BPLQ01008646">
    <property type="protein sequence ID" value="GIY38601.1"/>
    <property type="molecule type" value="Genomic_DNA"/>
</dbReference>
<dbReference type="PROSITE" id="PS50088">
    <property type="entry name" value="ANK_REPEAT"/>
    <property type="match status" value="5"/>
</dbReference>
<dbReference type="SMART" id="SM00248">
    <property type="entry name" value="ANK"/>
    <property type="match status" value="7"/>
</dbReference>
<dbReference type="InterPro" id="IPR051070">
    <property type="entry name" value="NF-kappa-B_inhibitor"/>
</dbReference>
<evidence type="ECO:0000256" key="3">
    <source>
        <dbReference type="ARBA" id="ARBA00022483"/>
    </source>
</evidence>
<dbReference type="Pfam" id="PF00023">
    <property type="entry name" value="Ank"/>
    <property type="match status" value="1"/>
</dbReference>
<gene>
    <name evidence="13" type="ORF">CDAR_620071</name>
</gene>
<dbReference type="GO" id="GO:0044231">
    <property type="term" value="C:host cell presynaptic membrane"/>
    <property type="evidence" value="ECO:0007669"/>
    <property type="project" value="UniProtKB-KW"/>
</dbReference>
<dbReference type="InterPro" id="IPR002110">
    <property type="entry name" value="Ankyrin_rpt"/>
</dbReference>
<evidence type="ECO:0000256" key="11">
    <source>
        <dbReference type="ARBA" id="ARBA00023298"/>
    </source>
</evidence>
<keyword evidence="11" id="KW-1053">Target membrane</keyword>
<keyword evidence="8" id="KW-0677">Repeat</keyword>
<dbReference type="GO" id="GO:0090729">
    <property type="term" value="F:toxin activity"/>
    <property type="evidence" value="ECO:0007669"/>
    <property type="project" value="UniProtKB-KW"/>
</dbReference>
<dbReference type="GO" id="GO:0005576">
    <property type="term" value="C:extracellular region"/>
    <property type="evidence" value="ECO:0007669"/>
    <property type="project" value="UniProtKB-SubCell"/>
</dbReference>
<evidence type="ECO:0000256" key="6">
    <source>
        <dbReference type="ARBA" id="ARBA00022656"/>
    </source>
</evidence>
<evidence type="ECO:0000256" key="12">
    <source>
        <dbReference type="PROSITE-ProRule" id="PRU00023"/>
    </source>
</evidence>
<dbReference type="PANTHER" id="PTHR46680">
    <property type="entry name" value="NF-KAPPA-B INHIBITOR ALPHA"/>
    <property type="match status" value="1"/>
</dbReference>
<sequence>MNSILLLQELGADINIRNKNGNTPTHLAVIHDSVYTLDLLIKMEANIDLVNKNGNTALHEAIIKRHFKSCLSLINAGADVDIKNNDGDAPIHLTSMYDFESIINMLIDKKVNIDSVNNKGHTALHEGIIRHHWGVCLLLIRNGANVNQADAKQNTPLHLVIIHEKTVVNSQEHTSLVTPMPHCSTEAFNMLRKYKPNLDNSNRKTPLHLAAAHRESFFESLIQHGANIHFPDLKGRTPLHKAVYHCNPRMTVILMQNGANMHSIDMHRCSSLDMMMYLCTSNNLKTLSLRQEDCCMQFRKRIAKGETVKVEDLFTTAKALFKFDILKNQKSSALFQDWFTHAIPPDLLDYLKACMKEIRCMKSIAIHKNFSLYNFIMEDKNSHLSRSVCSEQVLKYIFGSSTKIGFPIYCDAIIPKLEKDSLQKKLWEYKIYTRNESREISMDGDSVIHILKYLSKFDIFHLISAYSDGKRTASKQPVKESKALQF</sequence>
<dbReference type="Gene3D" id="1.25.40.20">
    <property type="entry name" value="Ankyrin repeat-containing domain"/>
    <property type="match status" value="4"/>
</dbReference>
<dbReference type="PANTHER" id="PTHR46680:SF3">
    <property type="entry name" value="NF-KAPPA-B INHIBITOR CACTUS"/>
    <property type="match status" value="1"/>
</dbReference>
<dbReference type="GO" id="GO:0071356">
    <property type="term" value="P:cellular response to tumor necrosis factor"/>
    <property type="evidence" value="ECO:0007669"/>
    <property type="project" value="TreeGrafter"/>
</dbReference>
<keyword evidence="14" id="KW-1185">Reference proteome</keyword>
<proteinExistence type="predicted"/>
<dbReference type="GO" id="GO:0051059">
    <property type="term" value="F:NF-kappaB binding"/>
    <property type="evidence" value="ECO:0007669"/>
    <property type="project" value="TreeGrafter"/>
</dbReference>
<feature type="repeat" description="ANK" evidence="12">
    <location>
        <begin position="20"/>
        <end position="52"/>
    </location>
</feature>
<feature type="repeat" description="ANK" evidence="12">
    <location>
        <begin position="119"/>
        <end position="151"/>
    </location>
</feature>
<protein>
    <submittedName>
        <fullName evidence="13">Uncharacterized protein</fullName>
    </submittedName>
</protein>
<evidence type="ECO:0000256" key="5">
    <source>
        <dbReference type="ARBA" id="ARBA00022537"/>
    </source>
</evidence>
<dbReference type="GO" id="GO:0006887">
    <property type="term" value="P:exocytosis"/>
    <property type="evidence" value="ECO:0007669"/>
    <property type="project" value="UniProtKB-KW"/>
</dbReference>
<dbReference type="SUPFAM" id="SSF48403">
    <property type="entry name" value="Ankyrin repeat"/>
    <property type="match status" value="1"/>
</dbReference>
<dbReference type="AlphaFoldDB" id="A0AAV4SZM5"/>
<feature type="repeat" description="ANK" evidence="12">
    <location>
        <begin position="234"/>
        <end position="266"/>
    </location>
</feature>
<reference evidence="13 14" key="1">
    <citation type="submission" date="2021-06" db="EMBL/GenBank/DDBJ databases">
        <title>Caerostris darwini draft genome.</title>
        <authorList>
            <person name="Kono N."/>
            <person name="Arakawa K."/>
        </authorList>
    </citation>
    <scope>NUCLEOTIDE SEQUENCE [LARGE SCALE GENOMIC DNA]</scope>
</reference>
<name>A0AAV4SZM5_9ARAC</name>
<keyword evidence="7" id="KW-0528">Neurotoxin</keyword>
<dbReference type="GO" id="GO:0005829">
    <property type="term" value="C:cytosol"/>
    <property type="evidence" value="ECO:0007669"/>
    <property type="project" value="TreeGrafter"/>
</dbReference>
<dbReference type="Proteomes" id="UP001054837">
    <property type="component" value="Unassembled WGS sequence"/>
</dbReference>
<dbReference type="GO" id="GO:0044218">
    <property type="term" value="C:other organism cell membrane"/>
    <property type="evidence" value="ECO:0007669"/>
    <property type="project" value="UniProtKB-KW"/>
</dbReference>
<evidence type="ECO:0000256" key="1">
    <source>
        <dbReference type="ARBA" id="ARBA00004175"/>
    </source>
</evidence>
<comment type="subcellular location">
    <subcellularLocation>
        <location evidence="2">Secreted</location>
    </subcellularLocation>
    <subcellularLocation>
        <location evidence="1">Target cell membrane</location>
    </subcellularLocation>
</comment>
<evidence type="ECO:0000256" key="4">
    <source>
        <dbReference type="ARBA" id="ARBA00022525"/>
    </source>
</evidence>
<dbReference type="Pfam" id="PF12796">
    <property type="entry name" value="Ank_2"/>
    <property type="match status" value="2"/>
</dbReference>
<feature type="repeat" description="ANK" evidence="12">
    <location>
        <begin position="53"/>
        <end position="85"/>
    </location>
</feature>
<keyword evidence="4" id="KW-0964">Secreted</keyword>
<dbReference type="PROSITE" id="PS50297">
    <property type="entry name" value="ANK_REP_REGION"/>
    <property type="match status" value="4"/>
</dbReference>
<evidence type="ECO:0000256" key="7">
    <source>
        <dbReference type="ARBA" id="ARBA00022699"/>
    </source>
</evidence>
<evidence type="ECO:0000313" key="14">
    <source>
        <dbReference type="Proteomes" id="UP001054837"/>
    </source>
</evidence>
<organism evidence="13 14">
    <name type="scientific">Caerostris darwini</name>
    <dbReference type="NCBI Taxonomy" id="1538125"/>
    <lineage>
        <taxon>Eukaryota</taxon>
        <taxon>Metazoa</taxon>
        <taxon>Ecdysozoa</taxon>
        <taxon>Arthropoda</taxon>
        <taxon>Chelicerata</taxon>
        <taxon>Arachnida</taxon>
        <taxon>Araneae</taxon>
        <taxon>Araneomorphae</taxon>
        <taxon>Entelegynae</taxon>
        <taxon>Araneoidea</taxon>
        <taxon>Araneidae</taxon>
        <taxon>Caerostris</taxon>
    </lineage>
</organism>
<evidence type="ECO:0000256" key="10">
    <source>
        <dbReference type="ARBA" id="ARBA00023043"/>
    </source>
</evidence>
<comment type="caution">
    <text evidence="13">The sequence shown here is derived from an EMBL/GenBank/DDBJ whole genome shotgun (WGS) entry which is preliminary data.</text>
</comment>
<evidence type="ECO:0000256" key="9">
    <source>
        <dbReference type="ARBA" id="ARBA00023028"/>
    </source>
</evidence>
<evidence type="ECO:0000256" key="8">
    <source>
        <dbReference type="ARBA" id="ARBA00022737"/>
    </source>
</evidence>